<evidence type="ECO:0000256" key="1">
    <source>
        <dbReference type="ARBA" id="ARBA00001946"/>
    </source>
</evidence>
<dbReference type="GO" id="GO:0004615">
    <property type="term" value="F:phosphomannomutase activity"/>
    <property type="evidence" value="ECO:0007669"/>
    <property type="project" value="TreeGrafter"/>
</dbReference>
<dbReference type="Proteomes" id="UP001165065">
    <property type="component" value="Unassembled WGS sequence"/>
</dbReference>
<reference evidence="8" key="1">
    <citation type="journal article" date="2023" name="Commun. Biol.">
        <title>Genome analysis of Parmales, the sister group of diatoms, reveals the evolutionary specialization of diatoms from phago-mixotrophs to photoautotrophs.</title>
        <authorList>
            <person name="Ban H."/>
            <person name="Sato S."/>
            <person name="Yoshikawa S."/>
            <person name="Yamada K."/>
            <person name="Nakamura Y."/>
            <person name="Ichinomiya M."/>
            <person name="Sato N."/>
            <person name="Blanc-Mathieu R."/>
            <person name="Endo H."/>
            <person name="Kuwata A."/>
            <person name="Ogata H."/>
        </authorList>
    </citation>
    <scope>NUCLEOTIDE SEQUENCE [LARGE SCALE GENOMIC DNA]</scope>
</reference>
<dbReference type="PANTHER" id="PTHR42946">
    <property type="entry name" value="PHOSPHOHEXOSE MUTASE"/>
    <property type="match status" value="1"/>
</dbReference>
<dbReference type="InterPro" id="IPR050060">
    <property type="entry name" value="Phosphoglucosamine_mutase"/>
</dbReference>
<proteinExistence type="inferred from homology"/>
<dbReference type="Gene3D" id="3.40.120.10">
    <property type="entry name" value="Alpha-D-Glucose-1,6-Bisphosphate, subunit A, domain 3"/>
    <property type="match status" value="3"/>
</dbReference>
<dbReference type="Pfam" id="PF02879">
    <property type="entry name" value="PGM_PMM_II"/>
    <property type="match status" value="1"/>
</dbReference>
<feature type="domain" description="Alpha-D-phosphohexomutase alpha/beta/alpha" evidence="6">
    <location>
        <begin position="213"/>
        <end position="316"/>
    </location>
</feature>
<evidence type="ECO:0000259" key="5">
    <source>
        <dbReference type="Pfam" id="PF02879"/>
    </source>
</evidence>
<dbReference type="Pfam" id="PF02880">
    <property type="entry name" value="PGM_PMM_III"/>
    <property type="match status" value="1"/>
</dbReference>
<dbReference type="PRINTS" id="PR00509">
    <property type="entry name" value="PGMPMM"/>
</dbReference>
<feature type="domain" description="Alpha-D-phosphohexomutase alpha/beta/alpha" evidence="4">
    <location>
        <begin position="2"/>
        <end position="60"/>
    </location>
</feature>
<keyword evidence="8" id="KW-1185">Reference proteome</keyword>
<accession>A0A9W7FY94</accession>
<dbReference type="Pfam" id="PF02878">
    <property type="entry name" value="PGM_PMM_I"/>
    <property type="match status" value="1"/>
</dbReference>
<name>A0A9W7FY94_9STRA</name>
<evidence type="ECO:0000259" key="6">
    <source>
        <dbReference type="Pfam" id="PF02880"/>
    </source>
</evidence>
<dbReference type="EMBL" id="BRYA01000639">
    <property type="protein sequence ID" value="GMI27151.1"/>
    <property type="molecule type" value="Genomic_DNA"/>
</dbReference>
<dbReference type="GO" id="GO:0005975">
    <property type="term" value="P:carbohydrate metabolic process"/>
    <property type="evidence" value="ECO:0007669"/>
    <property type="project" value="InterPro"/>
</dbReference>
<protein>
    <recommendedName>
        <fullName evidence="9">Phosphoglucomutase</fullName>
    </recommendedName>
</protein>
<evidence type="ECO:0000256" key="2">
    <source>
        <dbReference type="ARBA" id="ARBA00010231"/>
    </source>
</evidence>
<dbReference type="AlphaFoldDB" id="A0A9W7FY94"/>
<evidence type="ECO:0000259" key="4">
    <source>
        <dbReference type="Pfam" id="PF02878"/>
    </source>
</evidence>
<evidence type="ECO:0000313" key="7">
    <source>
        <dbReference type="EMBL" id="GMI27151.1"/>
    </source>
</evidence>
<evidence type="ECO:0008006" key="9">
    <source>
        <dbReference type="Google" id="ProtNLM"/>
    </source>
</evidence>
<evidence type="ECO:0000256" key="3">
    <source>
        <dbReference type="ARBA" id="ARBA00022553"/>
    </source>
</evidence>
<keyword evidence="3" id="KW-0597">Phosphoprotein</keyword>
<dbReference type="OrthoDB" id="1743979at2759"/>
<comment type="similarity">
    <text evidence="2">Belongs to the phosphohexose mutase family.</text>
</comment>
<sequence>MQGLSSVGCRVDLCKSVTTTPSMFYATTTSKYDGAIMVTASHLPADKNGFKMYIHDTKYMARGLEKEEVRKILEDAEVDESNDDDSLDPPPPPMVVDFVPTYQSHLIETFRRRTSRILPLKNLNVVLSTGCGSGFIVSRVFRDLGANVMELDAEPDGTFPFGPPNPESKSMMRRTIKYCEQVGSVDLAILLDTDGDRCGIVLRNGETYKEVNRNRLIALCSQIILEKNGDSTAKIVTDSVTSINLESFIARAGGSQVRFKKGYLNVINEAKRLSAIGEEVPLAMETSGHGAFKDNNYCDDGTFTALLVACFVAENNSKGIIEDFEDAGFEEELRMAVKETYDKVSLYEQISSAITKEAASIEGWEFDPHNKEGIRITTDSGRGFFMIRTSLHDPIISMQIEAASPNLGRQVVATVRQIVQAALEGVDPLDFRELDSFINEDGK</sequence>
<comment type="cofactor">
    <cofactor evidence="1">
        <name>Mg(2+)</name>
        <dbReference type="ChEBI" id="CHEBI:18420"/>
    </cofactor>
</comment>
<feature type="domain" description="Alpha-D-phosphohexomutase alpha/beta/alpha" evidence="5">
    <location>
        <begin position="102"/>
        <end position="204"/>
    </location>
</feature>
<dbReference type="SUPFAM" id="SSF53738">
    <property type="entry name" value="Phosphoglucomutase, first 3 domains"/>
    <property type="match status" value="3"/>
</dbReference>
<dbReference type="InterPro" id="IPR016055">
    <property type="entry name" value="A-D-PHexomutase_a/b/a-I/II/III"/>
</dbReference>
<dbReference type="InterPro" id="IPR005845">
    <property type="entry name" value="A-D-PHexomutase_a/b/a-II"/>
</dbReference>
<dbReference type="PANTHER" id="PTHR42946:SF1">
    <property type="entry name" value="PHOSPHOGLUCOMUTASE (ALPHA-D-GLUCOSE-1,6-BISPHOSPHATE-DEPENDENT)"/>
    <property type="match status" value="1"/>
</dbReference>
<evidence type="ECO:0000313" key="8">
    <source>
        <dbReference type="Proteomes" id="UP001165065"/>
    </source>
</evidence>
<gene>
    <name evidence="7" type="ORF">TrCOL_g7330</name>
</gene>
<dbReference type="InterPro" id="IPR005841">
    <property type="entry name" value="Alpha-D-phosphohexomutase_SF"/>
</dbReference>
<organism evidence="7 8">
    <name type="scientific">Triparma columacea</name>
    <dbReference type="NCBI Taxonomy" id="722753"/>
    <lineage>
        <taxon>Eukaryota</taxon>
        <taxon>Sar</taxon>
        <taxon>Stramenopiles</taxon>
        <taxon>Ochrophyta</taxon>
        <taxon>Bolidophyceae</taxon>
        <taxon>Parmales</taxon>
        <taxon>Triparmaceae</taxon>
        <taxon>Triparma</taxon>
    </lineage>
</organism>
<dbReference type="InterPro" id="IPR005844">
    <property type="entry name" value="A-D-PHexomutase_a/b/a-I"/>
</dbReference>
<comment type="caution">
    <text evidence="7">The sequence shown here is derived from an EMBL/GenBank/DDBJ whole genome shotgun (WGS) entry which is preliminary data.</text>
</comment>
<dbReference type="InterPro" id="IPR005846">
    <property type="entry name" value="A-D-PHexomutase_a/b/a-III"/>
</dbReference>